<comment type="subcellular location">
    <subcellularLocation>
        <location evidence="1">Membrane</location>
        <topology evidence="1">Multi-pass membrane protein</topology>
    </subcellularLocation>
</comment>
<evidence type="ECO:0000256" key="1">
    <source>
        <dbReference type="ARBA" id="ARBA00004141"/>
    </source>
</evidence>
<feature type="transmembrane region" description="Helical" evidence="8">
    <location>
        <begin position="434"/>
        <end position="454"/>
    </location>
</feature>
<evidence type="ECO:0000256" key="8">
    <source>
        <dbReference type="SAM" id="Phobius"/>
    </source>
</evidence>
<feature type="transmembrane region" description="Helical" evidence="8">
    <location>
        <begin position="6"/>
        <end position="24"/>
    </location>
</feature>
<feature type="transmembrane region" description="Helical" evidence="8">
    <location>
        <begin position="410"/>
        <end position="428"/>
    </location>
</feature>
<dbReference type="InterPro" id="IPR038377">
    <property type="entry name" value="Na/Glc_symporter_sf"/>
</dbReference>
<evidence type="ECO:0000256" key="2">
    <source>
        <dbReference type="ARBA" id="ARBA00006434"/>
    </source>
</evidence>
<dbReference type="RefSeq" id="WP_184396044.1">
    <property type="nucleotide sequence ID" value="NZ_BAAAJD010000003.1"/>
</dbReference>
<dbReference type="GO" id="GO:0005886">
    <property type="term" value="C:plasma membrane"/>
    <property type="evidence" value="ECO:0007669"/>
    <property type="project" value="TreeGrafter"/>
</dbReference>
<keyword evidence="6 8" id="KW-0472">Membrane</keyword>
<dbReference type="InterPro" id="IPR050277">
    <property type="entry name" value="Sodium:Solute_Symporter"/>
</dbReference>
<accession>A0A7W8QR61</accession>
<evidence type="ECO:0000256" key="5">
    <source>
        <dbReference type="ARBA" id="ARBA00022989"/>
    </source>
</evidence>
<feature type="transmembrane region" description="Helical" evidence="8">
    <location>
        <begin position="45"/>
        <end position="68"/>
    </location>
</feature>
<dbReference type="AlphaFoldDB" id="A0A7W8QR61"/>
<organism evidence="9 10">
    <name type="scientific">Nocardiopsis composta</name>
    <dbReference type="NCBI Taxonomy" id="157465"/>
    <lineage>
        <taxon>Bacteria</taxon>
        <taxon>Bacillati</taxon>
        <taxon>Actinomycetota</taxon>
        <taxon>Actinomycetes</taxon>
        <taxon>Streptosporangiales</taxon>
        <taxon>Nocardiopsidaceae</taxon>
        <taxon>Nocardiopsis</taxon>
    </lineage>
</organism>
<dbReference type="Pfam" id="PF00474">
    <property type="entry name" value="SSF"/>
    <property type="match status" value="1"/>
</dbReference>
<evidence type="ECO:0000313" key="9">
    <source>
        <dbReference type="EMBL" id="MBB5434911.1"/>
    </source>
</evidence>
<feature type="transmembrane region" description="Helical" evidence="8">
    <location>
        <begin position="220"/>
        <end position="240"/>
    </location>
</feature>
<name>A0A7W8QR61_9ACTN</name>
<dbReference type="InterPro" id="IPR001734">
    <property type="entry name" value="Na/solute_symporter"/>
</dbReference>
<feature type="transmembrane region" description="Helical" evidence="8">
    <location>
        <begin position="261"/>
        <end position="286"/>
    </location>
</feature>
<feature type="transmembrane region" description="Helical" evidence="8">
    <location>
        <begin position="115"/>
        <end position="137"/>
    </location>
</feature>
<sequence length="471" mass="48214">MQTTHLVILALYLLAMVGIALYYARSAKVGGGEDFLFAGRSLSSPVMIATLLVTWVGSGTIIGGANFAYTYGPVAGLVFFAGTPLGILVLLLAAGRIRRAARHTVPELLEARFGTGVRTVAAAVTTIAYLGLVASQFVGGGYVVALITPLTPTQGTLLVAAVVTLLTVTGGLFSVAYTDFVSAILILFSLFIAVPLVFAAVGGPGAYWDGLPEQAATATGGLSGLQLLGYFLPLFLLLLADQNLYQRLAAAKDERSARFSTLGMLVSSFFVFIPVVLLASAAAVLMPGINGDESVLRLASEGYLPAVLGGLLLAGAVAFVITTGSSFMLSAASNIAFDLFARFGGDRIGDRGTLIVQRTSVVAIALVAIGLGLYFPTVLDLQMYSYTIYGAAMTPAVFAVLFWRRATTAGAVAALVVGAAATVGWELAGAPGDLNGVIVALPAAVAALVGVSLLTKAPSAERESSGESAGA</sequence>
<feature type="transmembrane region" description="Helical" evidence="8">
    <location>
        <begin position="383"/>
        <end position="403"/>
    </location>
</feature>
<feature type="transmembrane region" description="Helical" evidence="8">
    <location>
        <begin position="157"/>
        <end position="177"/>
    </location>
</feature>
<gene>
    <name evidence="9" type="ORF">HDA36_004995</name>
</gene>
<protein>
    <submittedName>
        <fullName evidence="9">SSS family solute:Na+ symporter</fullName>
    </submittedName>
</protein>
<evidence type="ECO:0000256" key="6">
    <source>
        <dbReference type="ARBA" id="ARBA00023136"/>
    </source>
</evidence>
<feature type="transmembrane region" description="Helical" evidence="8">
    <location>
        <begin position="358"/>
        <end position="377"/>
    </location>
</feature>
<feature type="transmembrane region" description="Helical" evidence="8">
    <location>
        <begin position="74"/>
        <end position="94"/>
    </location>
</feature>
<keyword evidence="5 8" id="KW-1133">Transmembrane helix</keyword>
<feature type="transmembrane region" description="Helical" evidence="8">
    <location>
        <begin position="184"/>
        <end position="208"/>
    </location>
</feature>
<dbReference type="EMBL" id="JACHDB010000001">
    <property type="protein sequence ID" value="MBB5434911.1"/>
    <property type="molecule type" value="Genomic_DNA"/>
</dbReference>
<reference evidence="9 10" key="1">
    <citation type="submission" date="2020-08" db="EMBL/GenBank/DDBJ databases">
        <title>Sequencing the genomes of 1000 actinobacteria strains.</title>
        <authorList>
            <person name="Klenk H.-P."/>
        </authorList>
    </citation>
    <scope>NUCLEOTIDE SEQUENCE [LARGE SCALE GENOMIC DNA]</scope>
    <source>
        <strain evidence="9 10">DSM 44551</strain>
    </source>
</reference>
<evidence type="ECO:0000313" key="10">
    <source>
        <dbReference type="Proteomes" id="UP000572635"/>
    </source>
</evidence>
<dbReference type="Gene3D" id="1.20.1730.10">
    <property type="entry name" value="Sodium/glucose cotransporter"/>
    <property type="match status" value="1"/>
</dbReference>
<dbReference type="PANTHER" id="PTHR48086:SF7">
    <property type="entry name" value="SODIUM-SOLUTE SYMPORTER-RELATED"/>
    <property type="match status" value="1"/>
</dbReference>
<dbReference type="Proteomes" id="UP000572635">
    <property type="component" value="Unassembled WGS sequence"/>
</dbReference>
<evidence type="ECO:0000256" key="4">
    <source>
        <dbReference type="ARBA" id="ARBA00022692"/>
    </source>
</evidence>
<dbReference type="PROSITE" id="PS50283">
    <property type="entry name" value="NA_SOLUT_SYMP_3"/>
    <property type="match status" value="1"/>
</dbReference>
<evidence type="ECO:0000256" key="3">
    <source>
        <dbReference type="ARBA" id="ARBA00022448"/>
    </source>
</evidence>
<comment type="similarity">
    <text evidence="2 7">Belongs to the sodium:solute symporter (SSF) (TC 2.A.21) family.</text>
</comment>
<dbReference type="GO" id="GO:0022857">
    <property type="term" value="F:transmembrane transporter activity"/>
    <property type="evidence" value="ECO:0007669"/>
    <property type="project" value="InterPro"/>
</dbReference>
<evidence type="ECO:0000256" key="7">
    <source>
        <dbReference type="RuleBase" id="RU362091"/>
    </source>
</evidence>
<keyword evidence="3" id="KW-0813">Transport</keyword>
<dbReference type="PANTHER" id="PTHR48086">
    <property type="entry name" value="SODIUM/PROLINE SYMPORTER-RELATED"/>
    <property type="match status" value="1"/>
</dbReference>
<feature type="transmembrane region" description="Helical" evidence="8">
    <location>
        <begin position="306"/>
        <end position="337"/>
    </location>
</feature>
<proteinExistence type="inferred from homology"/>
<comment type="caution">
    <text evidence="9">The sequence shown here is derived from an EMBL/GenBank/DDBJ whole genome shotgun (WGS) entry which is preliminary data.</text>
</comment>
<keyword evidence="4 8" id="KW-0812">Transmembrane</keyword>
<keyword evidence="10" id="KW-1185">Reference proteome</keyword>
<dbReference type="CDD" id="cd10322">
    <property type="entry name" value="SLC5sbd"/>
    <property type="match status" value="1"/>
</dbReference>